<dbReference type="InterPro" id="IPR001279">
    <property type="entry name" value="Metallo-B-lactamas"/>
</dbReference>
<gene>
    <name evidence="8" type="ORF">DFR29_10753</name>
</gene>
<dbReference type="RefSeq" id="WP_133818968.1">
    <property type="nucleotide sequence ID" value="NZ_SNZH01000007.1"/>
</dbReference>
<evidence type="ECO:0000256" key="2">
    <source>
        <dbReference type="ARBA" id="ARBA00007749"/>
    </source>
</evidence>
<dbReference type="SUPFAM" id="SSF56281">
    <property type="entry name" value="Metallo-hydrolase/oxidoreductase"/>
    <property type="match status" value="1"/>
</dbReference>
<dbReference type="Proteomes" id="UP000295293">
    <property type="component" value="Unassembled WGS sequence"/>
</dbReference>
<accession>A0A4R6YW62</accession>
<evidence type="ECO:0000256" key="4">
    <source>
        <dbReference type="ARBA" id="ARBA00022801"/>
    </source>
</evidence>
<dbReference type="AlphaFoldDB" id="A0A4R6YW62"/>
<name>A0A4R6YW62_9GAMM</name>
<dbReference type="Pfam" id="PF00753">
    <property type="entry name" value="Lactamase_B"/>
    <property type="match status" value="1"/>
</dbReference>
<protein>
    <submittedName>
        <fullName evidence="8">Metallo-beta-lactamase superfamily protein</fullName>
    </submittedName>
</protein>
<keyword evidence="5" id="KW-0862">Zinc</keyword>
<evidence type="ECO:0000313" key="8">
    <source>
        <dbReference type="EMBL" id="TDR43048.1"/>
    </source>
</evidence>
<evidence type="ECO:0000256" key="6">
    <source>
        <dbReference type="SAM" id="SignalP"/>
    </source>
</evidence>
<dbReference type="GO" id="GO:0016787">
    <property type="term" value="F:hydrolase activity"/>
    <property type="evidence" value="ECO:0007669"/>
    <property type="project" value="UniProtKB-KW"/>
</dbReference>
<evidence type="ECO:0000313" key="9">
    <source>
        <dbReference type="Proteomes" id="UP000295293"/>
    </source>
</evidence>
<evidence type="ECO:0000256" key="3">
    <source>
        <dbReference type="ARBA" id="ARBA00022723"/>
    </source>
</evidence>
<dbReference type="GO" id="GO:0046872">
    <property type="term" value="F:metal ion binding"/>
    <property type="evidence" value="ECO:0007669"/>
    <property type="project" value="UniProtKB-KW"/>
</dbReference>
<keyword evidence="3" id="KW-0479">Metal-binding</keyword>
<comment type="cofactor">
    <cofactor evidence="1">
        <name>Zn(2+)</name>
        <dbReference type="ChEBI" id="CHEBI:29105"/>
    </cofactor>
</comment>
<dbReference type="PANTHER" id="PTHR42978:SF2">
    <property type="entry name" value="102 KBASES UNSTABLE REGION: FROM 1 TO 119443"/>
    <property type="match status" value="1"/>
</dbReference>
<evidence type="ECO:0000256" key="1">
    <source>
        <dbReference type="ARBA" id="ARBA00001947"/>
    </source>
</evidence>
<dbReference type="InterPro" id="IPR036866">
    <property type="entry name" value="RibonucZ/Hydroxyglut_hydro"/>
</dbReference>
<feature type="chain" id="PRO_5020747525" evidence="6">
    <location>
        <begin position="25"/>
        <end position="302"/>
    </location>
</feature>
<dbReference type="Gene3D" id="3.60.15.10">
    <property type="entry name" value="Ribonuclease Z/Hydroxyacylglutathione hydrolase-like"/>
    <property type="match status" value="1"/>
</dbReference>
<evidence type="ECO:0000256" key="5">
    <source>
        <dbReference type="ARBA" id="ARBA00022833"/>
    </source>
</evidence>
<keyword evidence="9" id="KW-1185">Reference proteome</keyword>
<comment type="similarity">
    <text evidence="2">Belongs to the metallo-beta-lactamase superfamily.</text>
</comment>
<evidence type="ECO:0000259" key="7">
    <source>
        <dbReference type="SMART" id="SM00849"/>
    </source>
</evidence>
<feature type="domain" description="Metallo-beta-lactamase" evidence="7">
    <location>
        <begin position="82"/>
        <end position="286"/>
    </location>
</feature>
<organism evidence="8 9">
    <name type="scientific">Tahibacter aquaticus</name>
    <dbReference type="NCBI Taxonomy" id="520092"/>
    <lineage>
        <taxon>Bacteria</taxon>
        <taxon>Pseudomonadati</taxon>
        <taxon>Pseudomonadota</taxon>
        <taxon>Gammaproteobacteria</taxon>
        <taxon>Lysobacterales</taxon>
        <taxon>Rhodanobacteraceae</taxon>
        <taxon>Tahibacter</taxon>
    </lineage>
</organism>
<dbReference type="PANTHER" id="PTHR42978">
    <property type="entry name" value="QUORUM-QUENCHING LACTONASE YTNP-RELATED-RELATED"/>
    <property type="match status" value="1"/>
</dbReference>
<sequence>MKPTPLLLSASLAAAHCFTQASQAASVPDNGNRAASQSTTVAATTGAAIAKLYALDCGRVEMADTGFLADDGSLKGVPGKSVVPCFVIRHPRGDLIWDTGLPDETAKKTPEPDAAFRFSLKQTLGETLKTIGLTPSSFKYVSFSHLHFDHAGNGNLFAGATWIVDRQELQNAFSVTAKERGESPHYDKLKAARKIVIGDNSPYDVFGDGSVVIHRAPGHTAGHSMLLVRTARSGAVLLTGDLWILKESQERRLVPIYNSSREQTLQSMAYAEALAQKTGATIVRQHVPEDFDTLPVFPAALE</sequence>
<feature type="signal peptide" evidence="6">
    <location>
        <begin position="1"/>
        <end position="24"/>
    </location>
</feature>
<dbReference type="SMART" id="SM00849">
    <property type="entry name" value="Lactamase_B"/>
    <property type="match status" value="1"/>
</dbReference>
<comment type="caution">
    <text evidence="8">The sequence shown here is derived from an EMBL/GenBank/DDBJ whole genome shotgun (WGS) entry which is preliminary data.</text>
</comment>
<reference evidence="8 9" key="1">
    <citation type="submission" date="2019-03" db="EMBL/GenBank/DDBJ databases">
        <title>Genomic Encyclopedia of Type Strains, Phase IV (KMG-IV): sequencing the most valuable type-strain genomes for metagenomic binning, comparative biology and taxonomic classification.</title>
        <authorList>
            <person name="Goeker M."/>
        </authorList>
    </citation>
    <scope>NUCLEOTIDE SEQUENCE [LARGE SCALE GENOMIC DNA]</scope>
    <source>
        <strain evidence="8 9">DSM 21667</strain>
    </source>
</reference>
<proteinExistence type="inferred from homology"/>
<dbReference type="EMBL" id="SNZH01000007">
    <property type="protein sequence ID" value="TDR43048.1"/>
    <property type="molecule type" value="Genomic_DNA"/>
</dbReference>
<keyword evidence="6" id="KW-0732">Signal</keyword>
<dbReference type="OrthoDB" id="5443440at2"/>
<dbReference type="InterPro" id="IPR051013">
    <property type="entry name" value="MBL_superfamily_lactonases"/>
</dbReference>
<dbReference type="CDD" id="cd07729">
    <property type="entry name" value="AHL_lactonase_MBL-fold"/>
    <property type="match status" value="1"/>
</dbReference>
<keyword evidence="4" id="KW-0378">Hydrolase</keyword>